<dbReference type="EMBL" id="JACHMP010000001">
    <property type="protein sequence ID" value="MBB5819898.1"/>
    <property type="molecule type" value="Genomic_DNA"/>
</dbReference>
<dbReference type="PANTHER" id="PTHR36221:SF1">
    <property type="entry name" value="DUF742 DOMAIN-CONTAINING PROTEIN"/>
    <property type="match status" value="1"/>
</dbReference>
<evidence type="ECO:0000313" key="2">
    <source>
        <dbReference type="Proteomes" id="UP000540685"/>
    </source>
</evidence>
<organism evidence="1 2">
    <name type="scientific">Streptosporangium becharense</name>
    <dbReference type="NCBI Taxonomy" id="1816182"/>
    <lineage>
        <taxon>Bacteria</taxon>
        <taxon>Bacillati</taxon>
        <taxon>Actinomycetota</taxon>
        <taxon>Actinomycetes</taxon>
        <taxon>Streptosporangiales</taxon>
        <taxon>Streptosporangiaceae</taxon>
        <taxon>Streptosporangium</taxon>
    </lineage>
</organism>
<gene>
    <name evidence="1" type="ORF">F4562_002960</name>
</gene>
<evidence type="ECO:0000313" key="1">
    <source>
        <dbReference type="EMBL" id="MBB5819898.1"/>
    </source>
</evidence>
<dbReference type="PANTHER" id="PTHR36221">
    <property type="entry name" value="DUF742 DOMAIN-CONTAINING PROTEIN"/>
    <property type="match status" value="1"/>
</dbReference>
<dbReference type="Proteomes" id="UP000540685">
    <property type="component" value="Unassembled WGS sequence"/>
</dbReference>
<keyword evidence="1" id="KW-0238">DNA-binding</keyword>
<accession>A0A7W9MGZ1</accession>
<proteinExistence type="predicted"/>
<keyword evidence="2" id="KW-1185">Reference proteome</keyword>
<name>A0A7W9MGZ1_9ACTN</name>
<protein>
    <submittedName>
        <fullName evidence="1">DNA-binding transcriptional ArsR family regulator</fullName>
    </submittedName>
</protein>
<dbReference type="Pfam" id="PF05331">
    <property type="entry name" value="DUF742"/>
    <property type="match status" value="1"/>
</dbReference>
<sequence length="118" mass="12025">MTEPLAGEDTGPIVRPYTMTGGRTSAGGARFDLVSVVTAVGEPGRVLPPEHLAILDACRAPASVADVASSTGLAVGVLRVLLADLRDAGLISLRRPAPPAGVPHESLLRDVLAGLRAL</sequence>
<dbReference type="RefSeq" id="WP_184537664.1">
    <property type="nucleotide sequence ID" value="NZ_JACHMP010000001.1"/>
</dbReference>
<reference evidence="1 2" key="1">
    <citation type="submission" date="2020-08" db="EMBL/GenBank/DDBJ databases">
        <title>Sequencing the genomes of 1000 actinobacteria strains.</title>
        <authorList>
            <person name="Klenk H.-P."/>
        </authorList>
    </citation>
    <scope>NUCLEOTIDE SEQUENCE [LARGE SCALE GENOMIC DNA]</scope>
    <source>
        <strain evidence="1 2">DSM 46887</strain>
    </source>
</reference>
<dbReference type="GO" id="GO:0003677">
    <property type="term" value="F:DNA binding"/>
    <property type="evidence" value="ECO:0007669"/>
    <property type="project" value="UniProtKB-KW"/>
</dbReference>
<dbReference type="InterPro" id="IPR007995">
    <property type="entry name" value="DUF742"/>
</dbReference>
<comment type="caution">
    <text evidence="1">The sequence shown here is derived from an EMBL/GenBank/DDBJ whole genome shotgun (WGS) entry which is preliminary data.</text>
</comment>
<dbReference type="AlphaFoldDB" id="A0A7W9MGZ1"/>